<sequence length="208" mass="22811">GLNGSLPDLRTNARICNVWKITPEMVGYVACQLRVMLTPYDWSSTRTTTTKRKTNTACAADDFNYGVHFRFIIELFSDELYADWATETLDAVFGDATDPNEDLDDTQADSDDEFAAHRRGHLAALNAAASIAPSCTIRPSHLHICTSHIASKPLLDFRHDSALVLPVFLDAHPELYPNQPVAASVPITASCSCTSNQNSALSSLLQLR</sequence>
<evidence type="ECO:0000313" key="2">
    <source>
        <dbReference type="Proteomes" id="UP000815677"/>
    </source>
</evidence>
<evidence type="ECO:0000313" key="1">
    <source>
        <dbReference type="EMBL" id="GAT53541.1"/>
    </source>
</evidence>
<organism evidence="1 2">
    <name type="scientific">Mycena chlorophos</name>
    <name type="common">Agaric fungus</name>
    <name type="synonym">Agaricus chlorophos</name>
    <dbReference type="NCBI Taxonomy" id="658473"/>
    <lineage>
        <taxon>Eukaryota</taxon>
        <taxon>Fungi</taxon>
        <taxon>Dikarya</taxon>
        <taxon>Basidiomycota</taxon>
        <taxon>Agaricomycotina</taxon>
        <taxon>Agaricomycetes</taxon>
        <taxon>Agaricomycetidae</taxon>
        <taxon>Agaricales</taxon>
        <taxon>Marasmiineae</taxon>
        <taxon>Mycenaceae</taxon>
        <taxon>Mycena</taxon>
    </lineage>
</organism>
<reference evidence="1" key="1">
    <citation type="submission" date="2014-09" db="EMBL/GenBank/DDBJ databases">
        <title>Genome sequence of the luminous mushroom Mycena chlorophos for searching fungal bioluminescence genes.</title>
        <authorList>
            <person name="Tanaka Y."/>
            <person name="Kasuga D."/>
            <person name="Oba Y."/>
            <person name="Hase S."/>
            <person name="Sato K."/>
            <person name="Oba Y."/>
            <person name="Sakakibara Y."/>
        </authorList>
    </citation>
    <scope>NUCLEOTIDE SEQUENCE</scope>
</reference>
<proteinExistence type="predicted"/>
<dbReference type="InterPro" id="IPR046521">
    <property type="entry name" value="DUF6698"/>
</dbReference>
<name>A0ABQ0LR31_MYCCL</name>
<keyword evidence="2" id="KW-1185">Reference proteome</keyword>
<gene>
    <name evidence="1" type="ORF">MCHLO_10486</name>
</gene>
<dbReference type="EMBL" id="DF848369">
    <property type="protein sequence ID" value="GAT53541.1"/>
    <property type="molecule type" value="Genomic_DNA"/>
</dbReference>
<dbReference type="Pfam" id="PF20414">
    <property type="entry name" value="DUF6698"/>
    <property type="match status" value="1"/>
</dbReference>
<accession>A0ABQ0LR31</accession>
<dbReference type="Proteomes" id="UP000815677">
    <property type="component" value="Unassembled WGS sequence"/>
</dbReference>
<feature type="non-terminal residue" evidence="1">
    <location>
        <position position="1"/>
    </location>
</feature>
<protein>
    <submittedName>
        <fullName evidence="1">Uncharacterized protein</fullName>
    </submittedName>
</protein>